<evidence type="ECO:0000313" key="2">
    <source>
        <dbReference type="EMBL" id="SFQ47421.1"/>
    </source>
</evidence>
<dbReference type="EMBL" id="FOXS01000003">
    <property type="protein sequence ID" value="SFQ47421.1"/>
    <property type="molecule type" value="Genomic_DNA"/>
</dbReference>
<gene>
    <name evidence="2" type="ORF">SAMN04515668_2426</name>
</gene>
<evidence type="ECO:0008006" key="4">
    <source>
        <dbReference type="Google" id="ProtNLM"/>
    </source>
</evidence>
<feature type="chain" id="PRO_5011619108" description="Outer membrane protein beta-barrel domain-containing protein" evidence="1">
    <location>
        <begin position="30"/>
        <end position="255"/>
    </location>
</feature>
<accession>A0A1I5YT39</accession>
<evidence type="ECO:0000313" key="3">
    <source>
        <dbReference type="Proteomes" id="UP000199029"/>
    </source>
</evidence>
<sequence length="255" mass="28005">MAVSPIHYLMRFALLLLTFALLSVTAASAQTTYRLGLRGGGNRATTTLDAASSGASGPFSYSTEKSSILAWQAGAVLEIAFRNFSLQSAMLFSQKGESLNTSSNVEYTNATFGIINSGNNTRSSNRYNWLELPVNVVYQVSNFQLFGGPYAALGVGGQRRGTTLSYHPAIKYAPYHFNDKIRYGSDTYNSRLDAGLNLGIGYRRGPMQVQVAYQLGLVNLHPSEPYLLYDYGHDFARDAAHNRVVQLTGTYFFDL</sequence>
<dbReference type="Proteomes" id="UP000199029">
    <property type="component" value="Unassembled WGS sequence"/>
</dbReference>
<keyword evidence="1" id="KW-0732">Signal</keyword>
<organism evidence="2 3">
    <name type="scientific">Hymenobacter arizonensis</name>
    <name type="common">Siccationidurans arizonensis</name>
    <dbReference type="NCBI Taxonomy" id="1227077"/>
    <lineage>
        <taxon>Bacteria</taxon>
        <taxon>Pseudomonadati</taxon>
        <taxon>Bacteroidota</taxon>
        <taxon>Cytophagia</taxon>
        <taxon>Cytophagales</taxon>
        <taxon>Hymenobacteraceae</taxon>
        <taxon>Hymenobacter</taxon>
    </lineage>
</organism>
<dbReference type="AlphaFoldDB" id="A0A1I5YT39"/>
<proteinExistence type="predicted"/>
<protein>
    <recommendedName>
        <fullName evidence="4">Outer membrane protein beta-barrel domain-containing protein</fullName>
    </recommendedName>
</protein>
<evidence type="ECO:0000256" key="1">
    <source>
        <dbReference type="SAM" id="SignalP"/>
    </source>
</evidence>
<reference evidence="3" key="1">
    <citation type="submission" date="2016-10" db="EMBL/GenBank/DDBJ databases">
        <authorList>
            <person name="Varghese N."/>
            <person name="Submissions S."/>
        </authorList>
    </citation>
    <scope>NUCLEOTIDE SEQUENCE [LARGE SCALE GENOMIC DNA]</scope>
    <source>
        <strain evidence="3">OR362-8,ATCC BAA-1266,JCM 13504</strain>
    </source>
</reference>
<dbReference type="STRING" id="1227077.SAMN04515668_2426"/>
<feature type="signal peptide" evidence="1">
    <location>
        <begin position="1"/>
        <end position="29"/>
    </location>
</feature>
<keyword evidence="3" id="KW-1185">Reference proteome</keyword>
<name>A0A1I5YT39_HYMAR</name>